<reference evidence="1 2" key="1">
    <citation type="journal article" date="2018" name="Nat. Ecol. Evol.">
        <title>Pezizomycetes genomes reveal the molecular basis of ectomycorrhizal truffle lifestyle.</title>
        <authorList>
            <person name="Murat C."/>
            <person name="Payen T."/>
            <person name="Noel B."/>
            <person name="Kuo A."/>
            <person name="Morin E."/>
            <person name="Chen J."/>
            <person name="Kohler A."/>
            <person name="Krizsan K."/>
            <person name="Balestrini R."/>
            <person name="Da Silva C."/>
            <person name="Montanini B."/>
            <person name="Hainaut M."/>
            <person name="Levati E."/>
            <person name="Barry K.W."/>
            <person name="Belfiori B."/>
            <person name="Cichocki N."/>
            <person name="Clum A."/>
            <person name="Dockter R.B."/>
            <person name="Fauchery L."/>
            <person name="Guy J."/>
            <person name="Iotti M."/>
            <person name="Le Tacon F."/>
            <person name="Lindquist E.A."/>
            <person name="Lipzen A."/>
            <person name="Malagnac F."/>
            <person name="Mello A."/>
            <person name="Molinier V."/>
            <person name="Miyauchi S."/>
            <person name="Poulain J."/>
            <person name="Riccioni C."/>
            <person name="Rubini A."/>
            <person name="Sitrit Y."/>
            <person name="Splivallo R."/>
            <person name="Traeger S."/>
            <person name="Wang M."/>
            <person name="Zifcakova L."/>
            <person name="Wipf D."/>
            <person name="Zambonelli A."/>
            <person name="Paolocci F."/>
            <person name="Nowrousian M."/>
            <person name="Ottonello S."/>
            <person name="Baldrian P."/>
            <person name="Spatafora J.W."/>
            <person name="Henrissat B."/>
            <person name="Nagy L.G."/>
            <person name="Aury J.M."/>
            <person name="Wincker P."/>
            <person name="Grigoriev I.V."/>
            <person name="Bonfante P."/>
            <person name="Martin F.M."/>
        </authorList>
    </citation>
    <scope>NUCLEOTIDE SEQUENCE [LARGE SCALE GENOMIC DNA]</scope>
    <source>
        <strain evidence="1 2">CCBAS932</strain>
    </source>
</reference>
<sequence>MTRYLPDGLEIINLRKVSRTFYNIFSCHDLVSRALVQHYPYSRESQLPHLQRTKAVYDRVARRSYTQPRRKCPSRKEYVDCSPIFCDDEEEVLVYRTAEQISTKGWAGWLWDMRDDIKVEVKLVDGDAKVGGCYNENGELYESAVVRNVSCWSGRGVMVLHGHHIHHKFANDHDAQRGEYTGVELALGNFGIQIAPRRMKHAHTFIQIYSLQRSNFGQLISSFSFYGNTVLAHATCNKHFFVAYHAHSLFLFNYLKDSDGIPLAPHQRLQSLIPNISSALPAIYTESRFWSCYQCRRAINVDSRGEYFFLYTNTTPGGGNNSTVYVLSSVDAQVVKMVELSQTPNSLRWRFKQDDLRILEWRFESDIKPICRDTEEGEEVRLTWVGSYGLNGTREYRVGLDELDEAGIFKGDESPVMVEWKINTLNTHLRPDGAFESSKPTLFYAPTEFNKGGVLGLPEQTIGWDELRTKNDAVKWPVAVSPYRFFSQSEPKMSVLRWGARSGVNGYYTTDPSEMVIDYRKTVTLWYDRSWNPKLEGHIVTRGTLLSPRWRSVLDNMCESTGVGFKAENADETAAKLLMSRKEIARATQRRRERERQKRGPVDNAFFHEGSGWILYLLRAEREDWRKEEERKKRMQENRAQCGLETNLRELLVSDGSEEEEAYFTGPLSESTSVLVYLRF</sequence>
<proteinExistence type="predicted"/>
<gene>
    <name evidence="1" type="ORF">P167DRAFT_531440</name>
</gene>
<evidence type="ECO:0000313" key="1">
    <source>
        <dbReference type="EMBL" id="RPB17178.1"/>
    </source>
</evidence>
<keyword evidence="2" id="KW-1185">Reference proteome</keyword>
<protein>
    <recommendedName>
        <fullName evidence="3">F-box domain-containing protein</fullName>
    </recommendedName>
</protein>
<evidence type="ECO:0008006" key="3">
    <source>
        <dbReference type="Google" id="ProtNLM"/>
    </source>
</evidence>
<evidence type="ECO:0000313" key="2">
    <source>
        <dbReference type="Proteomes" id="UP000277580"/>
    </source>
</evidence>
<name>A0A3N4L5W5_9PEZI</name>
<accession>A0A3N4L5W5</accession>
<dbReference type="OrthoDB" id="5316279at2759"/>
<dbReference type="Proteomes" id="UP000277580">
    <property type="component" value="Unassembled WGS sequence"/>
</dbReference>
<dbReference type="AlphaFoldDB" id="A0A3N4L5W5"/>
<dbReference type="InParanoid" id="A0A3N4L5W5"/>
<dbReference type="EMBL" id="ML119106">
    <property type="protein sequence ID" value="RPB17178.1"/>
    <property type="molecule type" value="Genomic_DNA"/>
</dbReference>
<organism evidence="1 2">
    <name type="scientific">Morchella conica CCBAS932</name>
    <dbReference type="NCBI Taxonomy" id="1392247"/>
    <lineage>
        <taxon>Eukaryota</taxon>
        <taxon>Fungi</taxon>
        <taxon>Dikarya</taxon>
        <taxon>Ascomycota</taxon>
        <taxon>Pezizomycotina</taxon>
        <taxon>Pezizomycetes</taxon>
        <taxon>Pezizales</taxon>
        <taxon>Morchellaceae</taxon>
        <taxon>Morchella</taxon>
    </lineage>
</organism>